<dbReference type="EMBL" id="NFFZ01000002">
    <property type="protein sequence ID" value="OTI65018.1"/>
    <property type="molecule type" value="Genomic_DNA"/>
</dbReference>
<reference evidence="3 5" key="1">
    <citation type="submission" date="2017-05" db="EMBL/GenBank/DDBJ databases">
        <authorList>
            <person name="Song R."/>
            <person name="Chenine A.L."/>
            <person name="Ruprecht R.M."/>
        </authorList>
    </citation>
    <scope>NUCLEOTIDE SEQUENCE [LARGE SCALE GENOMIC DNA]</scope>
    <source>
        <strain evidence="3 5">S567_C10_BS</strain>
    </source>
</reference>
<dbReference type="Gene3D" id="1.10.150.240">
    <property type="entry name" value="Putative phosphatase, domain 2"/>
    <property type="match status" value="1"/>
</dbReference>
<dbReference type="SFLD" id="SFLDG01129">
    <property type="entry name" value="C1.5:_HAD__Beta-PGM__Phosphata"/>
    <property type="match status" value="1"/>
</dbReference>
<proteinExistence type="predicted"/>
<dbReference type="InterPro" id="IPR050155">
    <property type="entry name" value="HAD-like_hydrolase_sf"/>
</dbReference>
<comment type="cofactor">
    <cofactor evidence="1">
        <name>Mg(2+)</name>
        <dbReference type="ChEBI" id="CHEBI:18420"/>
    </cofactor>
</comment>
<dbReference type="Gene3D" id="3.40.50.1000">
    <property type="entry name" value="HAD superfamily/HAD-like"/>
    <property type="match status" value="1"/>
</dbReference>
<sequence>MTDYALLVFDWDGTLVDSIARIVDSMKAAARETALPERDDTRIKGIIGLGLPEAIASLYPEVGDPALVERFRCAYSEHYLAQEAQPSRLFPGVAEAMVHFREAGFRLAVATGKSRRGLDRVLAGHGWSDFFDITRCADETASKPDPLMLHEILAHCRVEPGRALMIGDSPFDLEMARRAGMDSVAVAYGAQSLEQLRPYAPRLEVEHFTELRAWLGGARREAVSGVVEHV</sequence>
<dbReference type="eggNOG" id="COG0546">
    <property type="taxonomic scope" value="Bacteria"/>
</dbReference>
<dbReference type="Proteomes" id="UP000194857">
    <property type="component" value="Unassembled WGS sequence"/>
</dbReference>
<dbReference type="InterPro" id="IPR023214">
    <property type="entry name" value="HAD_sf"/>
</dbReference>
<organism evidence="3 5">
    <name type="scientific">Pseudomonas aeruginosa</name>
    <dbReference type="NCBI Taxonomy" id="287"/>
    <lineage>
        <taxon>Bacteria</taxon>
        <taxon>Pseudomonadati</taxon>
        <taxon>Pseudomonadota</taxon>
        <taxon>Gammaproteobacteria</taxon>
        <taxon>Pseudomonadales</taxon>
        <taxon>Pseudomonadaceae</taxon>
        <taxon>Pseudomonas</taxon>
    </lineage>
</organism>
<dbReference type="InterPro" id="IPR041492">
    <property type="entry name" value="HAD_2"/>
</dbReference>
<name>A0A072ZRM7_PSEAI</name>
<dbReference type="InterPro" id="IPR036412">
    <property type="entry name" value="HAD-like_sf"/>
</dbReference>
<dbReference type="InterPro" id="IPR023198">
    <property type="entry name" value="PGP-like_dom2"/>
</dbReference>
<dbReference type="Pfam" id="PF13419">
    <property type="entry name" value="HAD_2"/>
    <property type="match status" value="1"/>
</dbReference>
<dbReference type="SFLD" id="SFLDS00003">
    <property type="entry name" value="Haloacid_Dehalogenase"/>
    <property type="match status" value="1"/>
</dbReference>
<reference evidence="4 6" key="3">
    <citation type="submission" date="2019-01" db="EMBL/GenBank/DDBJ databases">
        <title>The Pseudomonas aeruginosa pan-genome provides new insights on its population structure, horizontal gene transfer and pathogenicity.</title>
        <authorList>
            <person name="Freschi L."/>
            <person name="Vincent A.T."/>
            <person name="Jeukens J."/>
            <person name="Emond-Rheault J.-G."/>
            <person name="Kukavica-Ibrulj I."/>
            <person name="Dupont M.-J."/>
            <person name="Charette S.J."/>
            <person name="Boyle B."/>
            <person name="Levesque R.C."/>
        </authorList>
    </citation>
    <scope>NUCLEOTIDE SEQUENCE [LARGE SCALE GENOMIC DNA]</scope>
    <source>
        <strain evidence="4 6">PA-W36</strain>
    </source>
</reference>
<accession>A0A072ZRM7</accession>
<dbReference type="RefSeq" id="WP_003104140.1">
    <property type="nucleotide sequence ID" value="NZ_AP014839.1"/>
</dbReference>
<dbReference type="GO" id="GO:0046872">
    <property type="term" value="F:metal ion binding"/>
    <property type="evidence" value="ECO:0007669"/>
    <property type="project" value="UniProtKB-KW"/>
</dbReference>
<keyword evidence="2" id="KW-0479">Metal-binding</keyword>
<evidence type="ECO:0000313" key="4">
    <source>
        <dbReference type="EMBL" id="RPM23435.1"/>
    </source>
</evidence>
<dbReference type="PANTHER" id="PTHR43434">
    <property type="entry name" value="PHOSPHOGLYCOLATE PHOSPHATASE"/>
    <property type="match status" value="1"/>
</dbReference>
<dbReference type="NCBIfam" id="TIGR01549">
    <property type="entry name" value="HAD-SF-IA-v1"/>
    <property type="match status" value="1"/>
</dbReference>
<dbReference type="Proteomes" id="UP000284767">
    <property type="component" value="Unassembled WGS sequence"/>
</dbReference>
<dbReference type="SFLD" id="SFLDG01135">
    <property type="entry name" value="C1.5.6:_HAD__Beta-PGM__Phospha"/>
    <property type="match status" value="1"/>
</dbReference>
<dbReference type="GO" id="GO:0008967">
    <property type="term" value="F:phosphoglycolate phosphatase activity"/>
    <property type="evidence" value="ECO:0007669"/>
    <property type="project" value="TreeGrafter"/>
</dbReference>
<reference evidence="4 6" key="2">
    <citation type="submission" date="2017-08" db="EMBL/GenBank/DDBJ databases">
        <authorList>
            <person name="Feschi L."/>
            <person name="Jeukens J."/>
            <person name="Emond-Rheault J.-G."/>
            <person name="Kukavica-Ibrulj I."/>
            <person name="Boyle B."/>
            <person name="Levesque R.C."/>
        </authorList>
    </citation>
    <scope>NUCLEOTIDE SEQUENCE [LARGE SCALE GENOMIC DNA]</scope>
    <source>
        <strain evidence="4 6">PA-W36</strain>
    </source>
</reference>
<dbReference type="EMBL" id="NSNE01000001">
    <property type="protein sequence ID" value="RPM23435.1"/>
    <property type="molecule type" value="Genomic_DNA"/>
</dbReference>
<keyword evidence="3" id="KW-0378">Hydrolase</keyword>
<dbReference type="PANTHER" id="PTHR43434:SF24">
    <property type="entry name" value="HYDROLASE-RELATED"/>
    <property type="match status" value="1"/>
</dbReference>
<evidence type="ECO:0000256" key="1">
    <source>
        <dbReference type="ARBA" id="ARBA00001946"/>
    </source>
</evidence>
<dbReference type="InterPro" id="IPR006439">
    <property type="entry name" value="HAD-SF_hydro_IA"/>
</dbReference>
<dbReference type="SUPFAM" id="SSF56784">
    <property type="entry name" value="HAD-like"/>
    <property type="match status" value="1"/>
</dbReference>
<protein>
    <submittedName>
        <fullName evidence="3">HAD family hydrolase</fullName>
    </submittedName>
</protein>
<dbReference type="AlphaFoldDB" id="A0A072ZRM7"/>
<evidence type="ECO:0000313" key="6">
    <source>
        <dbReference type="Proteomes" id="UP000284767"/>
    </source>
</evidence>
<evidence type="ECO:0000256" key="2">
    <source>
        <dbReference type="ARBA" id="ARBA00022723"/>
    </source>
</evidence>
<evidence type="ECO:0000313" key="5">
    <source>
        <dbReference type="Proteomes" id="UP000194857"/>
    </source>
</evidence>
<accession>A0A1S1C607</accession>
<gene>
    <name evidence="3" type="ORF">CAZ10_04420</name>
    <name evidence="4" type="ORF">IPC1295_02720</name>
</gene>
<dbReference type="GO" id="GO:0005829">
    <property type="term" value="C:cytosol"/>
    <property type="evidence" value="ECO:0007669"/>
    <property type="project" value="TreeGrafter"/>
</dbReference>
<dbReference type="GO" id="GO:0006281">
    <property type="term" value="P:DNA repair"/>
    <property type="evidence" value="ECO:0007669"/>
    <property type="project" value="TreeGrafter"/>
</dbReference>
<comment type="caution">
    <text evidence="3">The sequence shown here is derived from an EMBL/GenBank/DDBJ whole genome shotgun (WGS) entry which is preliminary data.</text>
</comment>
<dbReference type="NCBIfam" id="TIGR01509">
    <property type="entry name" value="HAD-SF-IA-v3"/>
    <property type="match status" value="1"/>
</dbReference>
<evidence type="ECO:0000313" key="3">
    <source>
        <dbReference type="EMBL" id="OTI65018.1"/>
    </source>
</evidence>